<dbReference type="Gene3D" id="2.60.40.790">
    <property type="match status" value="1"/>
</dbReference>
<protein>
    <submittedName>
        <fullName evidence="6">Heat shock protein 30</fullName>
    </submittedName>
</protein>
<dbReference type="Pfam" id="PF00011">
    <property type="entry name" value="HSP20"/>
    <property type="match status" value="1"/>
</dbReference>
<organism evidence="6 7">
    <name type="scientific">Metarhizium guizhouense (strain ARSEF 977)</name>
    <dbReference type="NCBI Taxonomy" id="1276136"/>
    <lineage>
        <taxon>Eukaryota</taxon>
        <taxon>Fungi</taxon>
        <taxon>Dikarya</taxon>
        <taxon>Ascomycota</taxon>
        <taxon>Pezizomycotina</taxon>
        <taxon>Sordariomycetes</taxon>
        <taxon>Hypocreomycetidae</taxon>
        <taxon>Hypocreales</taxon>
        <taxon>Clavicipitaceae</taxon>
        <taxon>Metarhizium</taxon>
    </lineage>
</organism>
<evidence type="ECO:0000256" key="4">
    <source>
        <dbReference type="SAM" id="MobiDB-lite"/>
    </source>
</evidence>
<name>A0A0B4H1A4_METGA</name>
<dbReference type="Proteomes" id="UP000031192">
    <property type="component" value="Unassembled WGS sequence"/>
</dbReference>
<gene>
    <name evidence="6" type="ORF">MGU_07100</name>
</gene>
<evidence type="ECO:0000256" key="3">
    <source>
        <dbReference type="RuleBase" id="RU003616"/>
    </source>
</evidence>
<dbReference type="HOGENOM" id="CLU_046737_1_1_1"/>
<dbReference type="AlphaFoldDB" id="A0A0B4H1A4"/>
<accession>A0A0B4H1A4</accession>
<sequence length="211" mass="23889">MDFIPQSIASNQNFSPLMRFFHDMDKYSRQLTHHYHNHHQDRDGGSHGSRAFFPNFDVRELQNKFELYGELPGAKRNDIKIEFTGPRTLEISGTVKSGYDIPSRESANNTVVKCDRADTQATGEAPSQLDEENAAEDEHQPRRKRSHKNTEDNEVKYWALERSLGGFHRSFTFPKQIQQDTVTASLDSGVLAVTVPKAAEARTAGRVIEVA</sequence>
<dbReference type="SUPFAM" id="SSF49764">
    <property type="entry name" value="HSP20-like chaperones"/>
    <property type="match status" value="1"/>
</dbReference>
<keyword evidence="1 6" id="KW-0346">Stress response</keyword>
<dbReference type="PROSITE" id="PS01031">
    <property type="entry name" value="SHSP"/>
    <property type="match status" value="1"/>
</dbReference>
<proteinExistence type="inferred from homology"/>
<evidence type="ECO:0000259" key="5">
    <source>
        <dbReference type="PROSITE" id="PS01031"/>
    </source>
</evidence>
<dbReference type="InterPro" id="IPR008978">
    <property type="entry name" value="HSP20-like_chaperone"/>
</dbReference>
<dbReference type="OrthoDB" id="1431247at2759"/>
<keyword evidence="7" id="KW-1185">Reference proteome</keyword>
<comment type="caution">
    <text evidence="6">The sequence shown here is derived from an EMBL/GenBank/DDBJ whole genome shotgun (WGS) entry which is preliminary data.</text>
</comment>
<comment type="similarity">
    <text evidence="2 3">Belongs to the small heat shock protein (HSP20) family.</text>
</comment>
<evidence type="ECO:0000313" key="6">
    <source>
        <dbReference type="EMBL" id="KID85792.1"/>
    </source>
</evidence>
<dbReference type="CDD" id="cd06464">
    <property type="entry name" value="ACD_sHsps-like"/>
    <property type="match status" value="1"/>
</dbReference>
<reference evidence="6 7" key="1">
    <citation type="journal article" date="2014" name="Proc. Natl. Acad. Sci. U.S.A.">
        <title>Trajectory and genomic determinants of fungal-pathogen speciation and host adaptation.</title>
        <authorList>
            <person name="Hu X."/>
            <person name="Xiao G."/>
            <person name="Zheng P."/>
            <person name="Shang Y."/>
            <person name="Su Y."/>
            <person name="Zhang X."/>
            <person name="Liu X."/>
            <person name="Zhan S."/>
            <person name="St Leger R.J."/>
            <person name="Wang C."/>
        </authorList>
    </citation>
    <scope>NUCLEOTIDE SEQUENCE [LARGE SCALE GENOMIC DNA]</scope>
    <source>
        <strain evidence="6 7">ARSEF 977</strain>
    </source>
</reference>
<evidence type="ECO:0000256" key="1">
    <source>
        <dbReference type="ARBA" id="ARBA00023016"/>
    </source>
</evidence>
<dbReference type="InterPro" id="IPR002068">
    <property type="entry name" value="A-crystallin/Hsp20_dom"/>
</dbReference>
<dbReference type="PANTHER" id="PTHR11527">
    <property type="entry name" value="HEAT-SHOCK PROTEIN 20 FAMILY MEMBER"/>
    <property type="match status" value="1"/>
</dbReference>
<evidence type="ECO:0000313" key="7">
    <source>
        <dbReference type="Proteomes" id="UP000031192"/>
    </source>
</evidence>
<feature type="domain" description="SHSP" evidence="5">
    <location>
        <begin position="47"/>
        <end position="211"/>
    </location>
</feature>
<dbReference type="EMBL" id="AZNH01000027">
    <property type="protein sequence ID" value="KID85792.1"/>
    <property type="molecule type" value="Genomic_DNA"/>
</dbReference>
<evidence type="ECO:0000256" key="2">
    <source>
        <dbReference type="PROSITE-ProRule" id="PRU00285"/>
    </source>
</evidence>
<feature type="region of interest" description="Disordered" evidence="4">
    <location>
        <begin position="118"/>
        <end position="151"/>
    </location>
</feature>
<dbReference type="InterPro" id="IPR031107">
    <property type="entry name" value="Small_HSP"/>
</dbReference>